<sequence length="435" mass="46390">MELPRQNVPNPPRGTPNRRRGNRTSLNSPARRTYASENDMAEASFPLVSGGESPLTPQKSASNSPGQGSQPNHKAKSRSGNKSRSKQVTTSPAPPKQGRYTPPQTAASKAAAATAFAGATFHASPAPASLPIPSFLKALDSPGLKDTGAKSEEPSPPASDPEAPTPQPRPLISNLAREESPLDIFFRADRAEKERARRASSANILAPNPGPFSPPVQPASPQEPRTLPNGLGAYRRRPTVQRNSSTGISASELDGTPGRAILPAFSTPYQERIRAAGRSTEKAVQPPPQDVQLSQKQQASPHEDMSERLKRFLAIPTNPSQNQNPQAGANPAPANSYQGWSAQGPHHIPPSSSQPPTAGRGREELQQMADYIRQAPVLPPTANQGRPAMGPQYHPPPAKPTQEELHQMEDSLRRALKIGPRSNGGGAHPNNFQSS</sequence>
<feature type="region of interest" description="Disordered" evidence="1">
    <location>
        <begin position="1"/>
        <end position="435"/>
    </location>
</feature>
<gene>
    <name evidence="2" type="ORF">QBC47DRAFT_77363</name>
</gene>
<comment type="caution">
    <text evidence="2">The sequence shown here is derived from an EMBL/GenBank/DDBJ whole genome shotgun (WGS) entry which is preliminary data.</text>
</comment>
<feature type="compositionally biased region" description="Basic and acidic residues" evidence="1">
    <location>
        <begin position="401"/>
        <end position="413"/>
    </location>
</feature>
<evidence type="ECO:0000256" key="1">
    <source>
        <dbReference type="SAM" id="MobiDB-lite"/>
    </source>
</evidence>
<evidence type="ECO:0008006" key="4">
    <source>
        <dbReference type="Google" id="ProtNLM"/>
    </source>
</evidence>
<accession>A0AAJ0B7K2</accession>
<dbReference type="InterPro" id="IPR028322">
    <property type="entry name" value="PNRC-like_rgn"/>
</dbReference>
<proteinExistence type="predicted"/>
<dbReference type="GO" id="GO:0016071">
    <property type="term" value="P:mRNA metabolic process"/>
    <property type="evidence" value="ECO:0007669"/>
    <property type="project" value="UniProtKB-ARBA"/>
</dbReference>
<feature type="compositionally biased region" description="Basic residues" evidence="1">
    <location>
        <begin position="73"/>
        <end position="85"/>
    </location>
</feature>
<feature type="compositionally biased region" description="Low complexity" evidence="1">
    <location>
        <begin position="318"/>
        <end position="336"/>
    </location>
</feature>
<feature type="compositionally biased region" description="Pro residues" evidence="1">
    <location>
        <begin position="208"/>
        <end position="218"/>
    </location>
</feature>
<dbReference type="EMBL" id="MU839841">
    <property type="protein sequence ID" value="KAK1751848.1"/>
    <property type="molecule type" value="Genomic_DNA"/>
</dbReference>
<feature type="compositionally biased region" description="Basic and acidic residues" evidence="1">
    <location>
        <begin position="301"/>
        <end position="310"/>
    </location>
</feature>
<feature type="compositionally biased region" description="Low complexity" evidence="1">
    <location>
        <begin position="105"/>
        <end position="134"/>
    </location>
</feature>
<keyword evidence="3" id="KW-1185">Reference proteome</keyword>
<reference evidence="2" key="1">
    <citation type="submission" date="2023-06" db="EMBL/GenBank/DDBJ databases">
        <title>Genome-scale phylogeny and comparative genomics of the fungal order Sordariales.</title>
        <authorList>
            <consortium name="Lawrence Berkeley National Laboratory"/>
            <person name="Hensen N."/>
            <person name="Bonometti L."/>
            <person name="Westerberg I."/>
            <person name="Brannstrom I.O."/>
            <person name="Guillou S."/>
            <person name="Cros-Aarteil S."/>
            <person name="Calhoun S."/>
            <person name="Haridas S."/>
            <person name="Kuo A."/>
            <person name="Mondo S."/>
            <person name="Pangilinan J."/>
            <person name="Riley R."/>
            <person name="Labutti K."/>
            <person name="Andreopoulos B."/>
            <person name="Lipzen A."/>
            <person name="Chen C."/>
            <person name="Yanf M."/>
            <person name="Daum C."/>
            <person name="Ng V."/>
            <person name="Clum A."/>
            <person name="Steindorff A."/>
            <person name="Ohm R."/>
            <person name="Martin F."/>
            <person name="Silar P."/>
            <person name="Natvig D."/>
            <person name="Lalanne C."/>
            <person name="Gautier V."/>
            <person name="Ament-Velasquez S.L."/>
            <person name="Kruys A."/>
            <person name="Hutchinson M.I."/>
            <person name="Powell A.J."/>
            <person name="Barry K."/>
            <person name="Miller A.N."/>
            <person name="Grigoriev I.V."/>
            <person name="Debuchy R."/>
            <person name="Gladieux P."/>
            <person name="Thoren M.H."/>
            <person name="Johannesson H."/>
        </authorList>
    </citation>
    <scope>NUCLEOTIDE SEQUENCE</scope>
    <source>
        <strain evidence="2">PSN4</strain>
    </source>
</reference>
<evidence type="ECO:0000313" key="2">
    <source>
        <dbReference type="EMBL" id="KAK1751848.1"/>
    </source>
</evidence>
<protein>
    <recommendedName>
        <fullName evidence="4">Proteophosphoglycan 5</fullName>
    </recommendedName>
</protein>
<feature type="compositionally biased region" description="Polar residues" evidence="1">
    <location>
        <begin position="291"/>
        <end position="300"/>
    </location>
</feature>
<dbReference type="AlphaFoldDB" id="A0AAJ0B7K2"/>
<name>A0AAJ0B7K2_9PEZI</name>
<feature type="compositionally biased region" description="Pro residues" evidence="1">
    <location>
        <begin position="154"/>
        <end position="169"/>
    </location>
</feature>
<dbReference type="Pfam" id="PF15365">
    <property type="entry name" value="PNRC"/>
    <property type="match status" value="1"/>
</dbReference>
<feature type="compositionally biased region" description="Polar residues" evidence="1">
    <location>
        <begin position="240"/>
        <end position="249"/>
    </location>
</feature>
<dbReference type="Proteomes" id="UP001239445">
    <property type="component" value="Unassembled WGS sequence"/>
</dbReference>
<evidence type="ECO:0000313" key="3">
    <source>
        <dbReference type="Proteomes" id="UP001239445"/>
    </source>
</evidence>
<feature type="compositionally biased region" description="Basic and acidic residues" evidence="1">
    <location>
        <begin position="176"/>
        <end position="197"/>
    </location>
</feature>
<feature type="compositionally biased region" description="Polar residues" evidence="1">
    <location>
        <begin position="55"/>
        <end position="72"/>
    </location>
</feature>
<organism evidence="2 3">
    <name type="scientific">Echria macrotheca</name>
    <dbReference type="NCBI Taxonomy" id="438768"/>
    <lineage>
        <taxon>Eukaryota</taxon>
        <taxon>Fungi</taxon>
        <taxon>Dikarya</taxon>
        <taxon>Ascomycota</taxon>
        <taxon>Pezizomycotina</taxon>
        <taxon>Sordariomycetes</taxon>
        <taxon>Sordariomycetidae</taxon>
        <taxon>Sordariales</taxon>
        <taxon>Schizotheciaceae</taxon>
        <taxon>Echria</taxon>
    </lineage>
</organism>